<gene>
    <name evidence="1" type="ORF">L596_000486</name>
</gene>
<comment type="caution">
    <text evidence="1">The sequence shown here is derived from an EMBL/GenBank/DDBJ whole genome shotgun (WGS) entry which is preliminary data.</text>
</comment>
<name>A0A4U8UIZ0_STECR</name>
<evidence type="ECO:0008006" key="3">
    <source>
        <dbReference type="Google" id="ProtNLM"/>
    </source>
</evidence>
<evidence type="ECO:0000313" key="2">
    <source>
        <dbReference type="Proteomes" id="UP000298663"/>
    </source>
</evidence>
<accession>A0A4U8UIZ0</accession>
<reference evidence="1 2" key="2">
    <citation type="journal article" date="2019" name="G3 (Bethesda)">
        <title>Hybrid Assembly of the Genome of the Entomopathogenic Nematode Steinernema carpocapsae Identifies the X-Chromosome.</title>
        <authorList>
            <person name="Serra L."/>
            <person name="Macchietto M."/>
            <person name="Macias-Munoz A."/>
            <person name="McGill C.J."/>
            <person name="Rodriguez I.M."/>
            <person name="Rodriguez B."/>
            <person name="Murad R."/>
            <person name="Mortazavi A."/>
        </authorList>
    </citation>
    <scope>NUCLEOTIDE SEQUENCE [LARGE SCALE GENOMIC DNA]</scope>
    <source>
        <strain evidence="1 2">ALL</strain>
    </source>
</reference>
<reference evidence="1 2" key="1">
    <citation type="journal article" date="2015" name="Genome Biol.">
        <title>Comparative genomics of Steinernema reveals deeply conserved gene regulatory networks.</title>
        <authorList>
            <person name="Dillman A.R."/>
            <person name="Macchietto M."/>
            <person name="Porter C.F."/>
            <person name="Rogers A."/>
            <person name="Williams B."/>
            <person name="Antoshechkin I."/>
            <person name="Lee M.M."/>
            <person name="Goodwin Z."/>
            <person name="Lu X."/>
            <person name="Lewis E.E."/>
            <person name="Goodrich-Blair H."/>
            <person name="Stock S.P."/>
            <person name="Adams B.J."/>
            <person name="Sternberg P.W."/>
            <person name="Mortazavi A."/>
        </authorList>
    </citation>
    <scope>NUCLEOTIDE SEQUENCE [LARGE SCALE GENOMIC DNA]</scope>
    <source>
        <strain evidence="1 2">ALL</strain>
    </source>
</reference>
<dbReference type="Gene3D" id="2.10.25.10">
    <property type="entry name" value="Laminin"/>
    <property type="match status" value="1"/>
</dbReference>
<evidence type="ECO:0000313" key="1">
    <source>
        <dbReference type="EMBL" id="TMS32676.1"/>
    </source>
</evidence>
<sequence>MVYDTSKDKSIDNTILTAILSGSPSLTFYPESTKLSSTKGASILKDQFVIISANKKAGEIDSICADLSSRSTYTCSGKASKDIVIPANFAPFVSARDTSDVGLSWTFVATAQDSDWTAVPSNLTLATNMIVHTVHAEVDNANKPGFVKRGAGCAIQAVFVVDTTSVGYNQITVPLKGKLPRIVPFGVISGQPSCQNGAQGKNGACMCAGHWTGADCSIPVCQNQGVLNTQASACHCNESEFYGLACENSKLSNFWLH</sequence>
<dbReference type="PANTHER" id="PTHR47324">
    <property type="entry name" value="PROTEIN IRG-7-RELATED"/>
    <property type="match status" value="1"/>
</dbReference>
<dbReference type="AlphaFoldDB" id="A0A4U8UIZ0"/>
<protein>
    <recommendedName>
        <fullName evidence="3">EGF-like domain-containing protein</fullName>
    </recommendedName>
</protein>
<dbReference type="Proteomes" id="UP000298663">
    <property type="component" value="Unassembled WGS sequence"/>
</dbReference>
<organism evidence="1 2">
    <name type="scientific">Steinernema carpocapsae</name>
    <name type="common">Entomopathogenic nematode</name>
    <dbReference type="NCBI Taxonomy" id="34508"/>
    <lineage>
        <taxon>Eukaryota</taxon>
        <taxon>Metazoa</taxon>
        <taxon>Ecdysozoa</taxon>
        <taxon>Nematoda</taxon>
        <taxon>Chromadorea</taxon>
        <taxon>Rhabditida</taxon>
        <taxon>Tylenchina</taxon>
        <taxon>Panagrolaimomorpha</taxon>
        <taxon>Strongyloidoidea</taxon>
        <taxon>Steinernematidae</taxon>
        <taxon>Steinernema</taxon>
    </lineage>
</organism>
<dbReference type="InterPro" id="IPR053295">
    <property type="entry name" value="Innate_immunity_reg"/>
</dbReference>
<keyword evidence="2" id="KW-1185">Reference proteome</keyword>
<dbReference type="EMBL" id="AZBU02000001">
    <property type="protein sequence ID" value="TMS32676.1"/>
    <property type="molecule type" value="Genomic_DNA"/>
</dbReference>
<proteinExistence type="predicted"/>